<gene>
    <name evidence="1" type="ORF">SDC9_158408</name>
</gene>
<dbReference type="AlphaFoldDB" id="A0A645FA33"/>
<organism evidence="1">
    <name type="scientific">bioreactor metagenome</name>
    <dbReference type="NCBI Taxonomy" id="1076179"/>
    <lineage>
        <taxon>unclassified sequences</taxon>
        <taxon>metagenomes</taxon>
        <taxon>ecological metagenomes</taxon>
    </lineage>
</organism>
<protein>
    <submittedName>
        <fullName evidence="1">Uncharacterized protein</fullName>
    </submittedName>
</protein>
<name>A0A645FA33_9ZZZZ</name>
<proteinExistence type="predicted"/>
<dbReference type="EMBL" id="VSSQ01057305">
    <property type="protein sequence ID" value="MPN11107.1"/>
    <property type="molecule type" value="Genomic_DNA"/>
</dbReference>
<reference evidence="1" key="1">
    <citation type="submission" date="2019-08" db="EMBL/GenBank/DDBJ databases">
        <authorList>
            <person name="Kucharzyk K."/>
            <person name="Murdoch R.W."/>
            <person name="Higgins S."/>
            <person name="Loffler F."/>
        </authorList>
    </citation>
    <scope>NUCLEOTIDE SEQUENCE</scope>
</reference>
<evidence type="ECO:0000313" key="1">
    <source>
        <dbReference type="EMBL" id="MPN11107.1"/>
    </source>
</evidence>
<sequence>MNHGIVGTRGKIRHSTIFIAAEILAPSTVTKQDIAMHSPAIIGCFERGQLHFHTRGCGLEIGLNC</sequence>
<accession>A0A645FA33</accession>
<comment type="caution">
    <text evidence="1">The sequence shown here is derived from an EMBL/GenBank/DDBJ whole genome shotgun (WGS) entry which is preliminary data.</text>
</comment>